<keyword evidence="3" id="KW-1185">Reference proteome</keyword>
<dbReference type="AlphaFoldDB" id="A0AAN8BYD5"/>
<dbReference type="Proteomes" id="UP001335648">
    <property type="component" value="Unassembled WGS sequence"/>
</dbReference>
<comment type="caution">
    <text evidence="2">The sequence shown here is derived from an EMBL/GenBank/DDBJ whole genome shotgun (WGS) entry which is preliminary data.</text>
</comment>
<protein>
    <submittedName>
        <fullName evidence="2">Uncharacterized protein</fullName>
    </submittedName>
</protein>
<evidence type="ECO:0000313" key="3">
    <source>
        <dbReference type="Proteomes" id="UP001335648"/>
    </source>
</evidence>
<name>A0AAN8BYD5_9TELE</name>
<dbReference type="EMBL" id="JAULUE010002054">
    <property type="protein sequence ID" value="KAK5894136.1"/>
    <property type="molecule type" value="Genomic_DNA"/>
</dbReference>
<organism evidence="2 3">
    <name type="scientific">Champsocephalus esox</name>
    <name type="common">pike icefish</name>
    <dbReference type="NCBI Taxonomy" id="159716"/>
    <lineage>
        <taxon>Eukaryota</taxon>
        <taxon>Metazoa</taxon>
        <taxon>Chordata</taxon>
        <taxon>Craniata</taxon>
        <taxon>Vertebrata</taxon>
        <taxon>Euteleostomi</taxon>
        <taxon>Actinopterygii</taxon>
        <taxon>Neopterygii</taxon>
        <taxon>Teleostei</taxon>
        <taxon>Neoteleostei</taxon>
        <taxon>Acanthomorphata</taxon>
        <taxon>Eupercaria</taxon>
        <taxon>Perciformes</taxon>
        <taxon>Notothenioidei</taxon>
        <taxon>Channichthyidae</taxon>
        <taxon>Champsocephalus</taxon>
    </lineage>
</organism>
<proteinExistence type="predicted"/>
<feature type="region of interest" description="Disordered" evidence="1">
    <location>
        <begin position="1"/>
        <end position="66"/>
    </location>
</feature>
<evidence type="ECO:0000256" key="1">
    <source>
        <dbReference type="SAM" id="MobiDB-lite"/>
    </source>
</evidence>
<sequence length="93" mass="9890">MNCFDTSHKNNTHLPKRAVDTEGAESSSAVGGERGQHMSLRSRETSVLSARTHRGANSRPAAHPLPVTTEGLTLWGVAAALGLVHMMTVRVSS</sequence>
<evidence type="ECO:0000313" key="2">
    <source>
        <dbReference type="EMBL" id="KAK5894136.1"/>
    </source>
</evidence>
<accession>A0AAN8BYD5</accession>
<reference evidence="2 3" key="1">
    <citation type="journal article" date="2023" name="Mol. Biol. Evol.">
        <title>Genomics of Secondarily Temperate Adaptation in the Only Non-Antarctic Icefish.</title>
        <authorList>
            <person name="Rivera-Colon A.G."/>
            <person name="Rayamajhi N."/>
            <person name="Minhas B.F."/>
            <person name="Madrigal G."/>
            <person name="Bilyk K.T."/>
            <person name="Yoon V."/>
            <person name="Hune M."/>
            <person name="Gregory S."/>
            <person name="Cheng C.H.C."/>
            <person name="Catchen J.M."/>
        </authorList>
    </citation>
    <scope>NUCLEOTIDE SEQUENCE [LARGE SCALE GENOMIC DNA]</scope>
    <source>
        <strain evidence="2">JC2023a</strain>
    </source>
</reference>
<gene>
    <name evidence="2" type="ORF">CesoFtcFv8_010858</name>
</gene>